<gene>
    <name evidence="2" type="ORF">STAS_03153</name>
</gene>
<reference evidence="3" key="1">
    <citation type="journal article" date="2019" name="Curr. Biol.">
        <title>Genome Sequence of Striga asiatica Provides Insight into the Evolution of Plant Parasitism.</title>
        <authorList>
            <person name="Yoshida S."/>
            <person name="Kim S."/>
            <person name="Wafula E.K."/>
            <person name="Tanskanen J."/>
            <person name="Kim Y.M."/>
            <person name="Honaas L."/>
            <person name="Yang Z."/>
            <person name="Spallek T."/>
            <person name="Conn C.E."/>
            <person name="Ichihashi Y."/>
            <person name="Cheong K."/>
            <person name="Cui S."/>
            <person name="Der J.P."/>
            <person name="Gundlach H."/>
            <person name="Jiao Y."/>
            <person name="Hori C."/>
            <person name="Ishida J.K."/>
            <person name="Kasahara H."/>
            <person name="Kiba T."/>
            <person name="Kim M.S."/>
            <person name="Koo N."/>
            <person name="Laohavisit A."/>
            <person name="Lee Y.H."/>
            <person name="Lumba S."/>
            <person name="McCourt P."/>
            <person name="Mortimer J.C."/>
            <person name="Mutuku J.M."/>
            <person name="Nomura T."/>
            <person name="Sasaki-Sekimoto Y."/>
            <person name="Seto Y."/>
            <person name="Wang Y."/>
            <person name="Wakatake T."/>
            <person name="Sakakibara H."/>
            <person name="Demura T."/>
            <person name="Yamaguchi S."/>
            <person name="Yoneyama K."/>
            <person name="Manabe R.I."/>
            <person name="Nelson D.C."/>
            <person name="Schulman A.H."/>
            <person name="Timko M.P."/>
            <person name="dePamphilis C.W."/>
            <person name="Choi D."/>
            <person name="Shirasu K."/>
        </authorList>
    </citation>
    <scope>NUCLEOTIDE SEQUENCE [LARGE SCALE GENOMIC DNA]</scope>
    <source>
        <strain evidence="3">cv. UVA1</strain>
    </source>
</reference>
<proteinExistence type="predicted"/>
<dbReference type="GO" id="GO:0016757">
    <property type="term" value="F:glycosyltransferase activity"/>
    <property type="evidence" value="ECO:0007669"/>
    <property type="project" value="UniProtKB-KW"/>
</dbReference>
<dbReference type="Proteomes" id="UP000325081">
    <property type="component" value="Unassembled WGS sequence"/>
</dbReference>
<keyword evidence="2" id="KW-0808">Transferase</keyword>
<sequence>MVHFAASRACFWWTSDNFRRLERFPMVDSFVFSPSHNSRSRKMAVDRTISCVFYVLFETVRRFSMVDGGDGGRAGRRRWARGLGVVGAFNGVNDGINFVRNPAIYTFFRRASTTESSFEPRRAAACSSPHGPASAHLHRTTAAHHRSYTTPIRSCSTVSICPAFTCTRASVHSEPSSTSTACTISFSPCACRMLRASPRPYIHVQPSRVQPELATTDPRSSRSMTCEPEPNPICTS</sequence>
<evidence type="ECO:0000313" key="2">
    <source>
        <dbReference type="EMBL" id="GER27443.1"/>
    </source>
</evidence>
<organism evidence="2 3">
    <name type="scientific">Striga asiatica</name>
    <name type="common">Asiatic witchweed</name>
    <name type="synonym">Buchnera asiatica</name>
    <dbReference type="NCBI Taxonomy" id="4170"/>
    <lineage>
        <taxon>Eukaryota</taxon>
        <taxon>Viridiplantae</taxon>
        <taxon>Streptophyta</taxon>
        <taxon>Embryophyta</taxon>
        <taxon>Tracheophyta</taxon>
        <taxon>Spermatophyta</taxon>
        <taxon>Magnoliopsida</taxon>
        <taxon>eudicotyledons</taxon>
        <taxon>Gunneridae</taxon>
        <taxon>Pentapetalae</taxon>
        <taxon>asterids</taxon>
        <taxon>lamiids</taxon>
        <taxon>Lamiales</taxon>
        <taxon>Orobanchaceae</taxon>
        <taxon>Buchnereae</taxon>
        <taxon>Striga</taxon>
    </lineage>
</organism>
<keyword evidence="3" id="KW-1185">Reference proteome</keyword>
<evidence type="ECO:0000256" key="1">
    <source>
        <dbReference type="SAM" id="MobiDB-lite"/>
    </source>
</evidence>
<dbReference type="AlphaFoldDB" id="A0A5A7P3P4"/>
<dbReference type="EMBL" id="BKCP01001891">
    <property type="protein sequence ID" value="GER27443.1"/>
    <property type="molecule type" value="Genomic_DNA"/>
</dbReference>
<keyword evidence="2" id="KW-0328">Glycosyltransferase</keyword>
<comment type="caution">
    <text evidence="2">The sequence shown here is derived from an EMBL/GenBank/DDBJ whole genome shotgun (WGS) entry which is preliminary data.</text>
</comment>
<feature type="region of interest" description="Disordered" evidence="1">
    <location>
        <begin position="206"/>
        <end position="236"/>
    </location>
</feature>
<protein>
    <submittedName>
        <fullName evidence="2">PhosphatidylinositolN-acetylglucosaminyltransferase subunit C</fullName>
    </submittedName>
</protein>
<accession>A0A5A7P3P4</accession>
<name>A0A5A7P3P4_STRAF</name>
<evidence type="ECO:0000313" key="3">
    <source>
        <dbReference type="Proteomes" id="UP000325081"/>
    </source>
</evidence>